<comment type="caution">
    <text evidence="1">The sequence shown here is derived from an EMBL/GenBank/DDBJ whole genome shotgun (WGS) entry which is preliminary data.</text>
</comment>
<name>A0ACC0L5X6_RHOML</name>
<protein>
    <submittedName>
        <fullName evidence="1">Uncharacterized protein</fullName>
    </submittedName>
</protein>
<gene>
    <name evidence="1" type="ORF">RHMOL_Rhmol13G0086600</name>
</gene>
<proteinExistence type="predicted"/>
<sequence length="130" mass="14452">MSDETSSPVTCPVSLSNASQLDEFDFASNNFTGTMLTNLGSLKDLVRFTVSENQLDKDEAEGFSFLTSLTNCSNFQLLDIGVNRFKEYGMGSKASIQGDVYSFGILLLEMFTGRRPTDTMFEDGRNLYHL</sequence>
<keyword evidence="2" id="KW-1185">Reference proteome</keyword>
<dbReference type="Proteomes" id="UP001062846">
    <property type="component" value="Chromosome 13"/>
</dbReference>
<accession>A0ACC0L5X6</accession>
<organism evidence="1 2">
    <name type="scientific">Rhododendron molle</name>
    <name type="common">Chinese azalea</name>
    <name type="synonym">Azalea mollis</name>
    <dbReference type="NCBI Taxonomy" id="49168"/>
    <lineage>
        <taxon>Eukaryota</taxon>
        <taxon>Viridiplantae</taxon>
        <taxon>Streptophyta</taxon>
        <taxon>Embryophyta</taxon>
        <taxon>Tracheophyta</taxon>
        <taxon>Spermatophyta</taxon>
        <taxon>Magnoliopsida</taxon>
        <taxon>eudicotyledons</taxon>
        <taxon>Gunneridae</taxon>
        <taxon>Pentapetalae</taxon>
        <taxon>asterids</taxon>
        <taxon>Ericales</taxon>
        <taxon>Ericaceae</taxon>
        <taxon>Ericoideae</taxon>
        <taxon>Rhodoreae</taxon>
        <taxon>Rhododendron</taxon>
    </lineage>
</organism>
<evidence type="ECO:0000313" key="2">
    <source>
        <dbReference type="Proteomes" id="UP001062846"/>
    </source>
</evidence>
<reference evidence="1" key="1">
    <citation type="submission" date="2022-02" db="EMBL/GenBank/DDBJ databases">
        <title>Plant Genome Project.</title>
        <authorList>
            <person name="Zhang R.-G."/>
        </authorList>
    </citation>
    <scope>NUCLEOTIDE SEQUENCE</scope>
    <source>
        <strain evidence="1">AT1</strain>
    </source>
</reference>
<evidence type="ECO:0000313" key="1">
    <source>
        <dbReference type="EMBL" id="KAI8523598.1"/>
    </source>
</evidence>
<dbReference type="EMBL" id="CM046400">
    <property type="protein sequence ID" value="KAI8523598.1"/>
    <property type="molecule type" value="Genomic_DNA"/>
</dbReference>